<comment type="caution">
    <text evidence="3">The sequence shown here is derived from an EMBL/GenBank/DDBJ whole genome shotgun (WGS) entry which is preliminary data.</text>
</comment>
<reference evidence="3 4" key="1">
    <citation type="submission" date="2017-08" db="EMBL/GenBank/DDBJ databases">
        <title>Infants hospitalized years apart are colonized by the same room-sourced microbial strains.</title>
        <authorList>
            <person name="Brooks B."/>
            <person name="Olm M.R."/>
            <person name="Firek B.A."/>
            <person name="Baker R."/>
            <person name="Thomas B.C."/>
            <person name="Morowitz M.J."/>
            <person name="Banfield J.F."/>
        </authorList>
    </citation>
    <scope>NUCLEOTIDE SEQUENCE [LARGE SCALE GENOMIC DNA]</scope>
    <source>
        <strain evidence="3">S2_018_000_R2_101</strain>
    </source>
</reference>
<feature type="domain" description="Ice-binding protein C-terminal" evidence="2">
    <location>
        <begin position="186"/>
        <end position="212"/>
    </location>
</feature>
<feature type="chain" id="PRO_5015956666" description="Ice-binding protein C-terminal domain-containing protein" evidence="1">
    <location>
        <begin position="21"/>
        <end position="216"/>
    </location>
</feature>
<sequence length="216" mass="23233">MRRLLSALLLLFCLPASASAAVFSFEFAYPGGGLPGVPGLTELVSNQYVTANIRVNTLTKLEIYRLEQDDPANIARSLGAPNDNIDLLLGTGRYALVEQALDVNGQLIGALDFQGEFFHSLGLSFVDPDYGEVPLYYADLPFRFFVDSSATYDGLPGDSQVGSSDVIWFEMPGGGGIYRLQAAAGVPEPATWAMLIAGFGMAGCMLRVRHRRTSVA</sequence>
<evidence type="ECO:0000256" key="1">
    <source>
        <dbReference type="SAM" id="SignalP"/>
    </source>
</evidence>
<dbReference type="Pfam" id="PF07589">
    <property type="entry name" value="PEP-CTERM"/>
    <property type="match status" value="1"/>
</dbReference>
<gene>
    <name evidence="3" type="ORF">DI623_13590</name>
</gene>
<evidence type="ECO:0000313" key="3">
    <source>
        <dbReference type="EMBL" id="PZO87997.1"/>
    </source>
</evidence>
<dbReference type="NCBIfam" id="TIGR02595">
    <property type="entry name" value="PEP_CTERM"/>
    <property type="match status" value="1"/>
</dbReference>
<dbReference type="Proteomes" id="UP000249066">
    <property type="component" value="Unassembled WGS sequence"/>
</dbReference>
<protein>
    <recommendedName>
        <fullName evidence="2">Ice-binding protein C-terminal domain-containing protein</fullName>
    </recommendedName>
</protein>
<evidence type="ECO:0000313" key="4">
    <source>
        <dbReference type="Proteomes" id="UP000249066"/>
    </source>
</evidence>
<keyword evidence="1" id="KW-0732">Signal</keyword>
<feature type="signal peptide" evidence="1">
    <location>
        <begin position="1"/>
        <end position="20"/>
    </location>
</feature>
<dbReference type="EMBL" id="QFNN01000106">
    <property type="protein sequence ID" value="PZO87997.1"/>
    <property type="molecule type" value="Genomic_DNA"/>
</dbReference>
<organism evidence="3 4">
    <name type="scientific">Sphingomonas sanxanigenens</name>
    <dbReference type="NCBI Taxonomy" id="397260"/>
    <lineage>
        <taxon>Bacteria</taxon>
        <taxon>Pseudomonadati</taxon>
        <taxon>Pseudomonadota</taxon>
        <taxon>Alphaproteobacteria</taxon>
        <taxon>Sphingomonadales</taxon>
        <taxon>Sphingomonadaceae</taxon>
        <taxon>Sphingomonas</taxon>
    </lineage>
</organism>
<dbReference type="NCBIfam" id="NF035944">
    <property type="entry name" value="PEPxxWA-CTERM"/>
    <property type="match status" value="1"/>
</dbReference>
<proteinExistence type="predicted"/>
<accession>A0A2W5A3U6</accession>
<dbReference type="InterPro" id="IPR013424">
    <property type="entry name" value="Ice-binding_C"/>
</dbReference>
<evidence type="ECO:0000259" key="2">
    <source>
        <dbReference type="Pfam" id="PF07589"/>
    </source>
</evidence>
<name>A0A2W5A3U6_9SPHN</name>
<dbReference type="AlphaFoldDB" id="A0A2W5A3U6"/>